<proteinExistence type="predicted"/>
<sequence>MKEKIKVHEEHKHKAPKNINLALIIVSTSRFNEVRSEKESSDKTIPLVKQLLKDNLSISLTFTSIIADSEEQLKKVLIEVSQDINIDAIVFSGGTGLSHKDITYETLEPRLEKKFNGFGELFRKFSYKEIGSSAMLSRATAGILRSEKKNKVVFLLPGSPNAVKLALNYLIIPELGHILYMINKRE</sequence>
<dbReference type="SUPFAM" id="SSF53218">
    <property type="entry name" value="Molybdenum cofactor biosynthesis proteins"/>
    <property type="match status" value="1"/>
</dbReference>
<dbReference type="CDD" id="cd00886">
    <property type="entry name" value="MogA_MoaB"/>
    <property type="match status" value="1"/>
</dbReference>
<accession>A0A0F9RJI8</accession>
<dbReference type="Gene3D" id="3.40.980.10">
    <property type="entry name" value="MoaB/Mog-like domain"/>
    <property type="match status" value="1"/>
</dbReference>
<organism evidence="2">
    <name type="scientific">marine sediment metagenome</name>
    <dbReference type="NCBI Taxonomy" id="412755"/>
    <lineage>
        <taxon>unclassified sequences</taxon>
        <taxon>metagenomes</taxon>
        <taxon>ecological metagenomes</taxon>
    </lineage>
</organism>
<dbReference type="InterPro" id="IPR001453">
    <property type="entry name" value="MoaB/Mog_dom"/>
</dbReference>
<name>A0A0F9RJI8_9ZZZZ</name>
<dbReference type="EMBL" id="LAZR01003525">
    <property type="protein sequence ID" value="KKN17393.1"/>
    <property type="molecule type" value="Genomic_DNA"/>
</dbReference>
<dbReference type="GO" id="GO:0005829">
    <property type="term" value="C:cytosol"/>
    <property type="evidence" value="ECO:0007669"/>
    <property type="project" value="TreeGrafter"/>
</dbReference>
<dbReference type="PANTHER" id="PTHR43232">
    <property type="entry name" value="MOLYBDENUM COFACTOR BIOSYNTHESIS PROTEIN B"/>
    <property type="match status" value="1"/>
</dbReference>
<feature type="domain" description="MoaB/Mog" evidence="1">
    <location>
        <begin position="22"/>
        <end position="178"/>
    </location>
</feature>
<dbReference type="PIRSF" id="PIRSF006443">
    <property type="entry name" value="MoaB"/>
    <property type="match status" value="1"/>
</dbReference>
<dbReference type="InterPro" id="IPR012245">
    <property type="entry name" value="MoaB"/>
</dbReference>
<dbReference type="GO" id="GO:0006777">
    <property type="term" value="P:Mo-molybdopterin cofactor biosynthetic process"/>
    <property type="evidence" value="ECO:0007669"/>
    <property type="project" value="InterPro"/>
</dbReference>
<dbReference type="NCBIfam" id="TIGR00177">
    <property type="entry name" value="molyb_syn"/>
    <property type="match status" value="1"/>
</dbReference>
<gene>
    <name evidence="2" type="ORF">LCGC14_0966350</name>
</gene>
<reference evidence="2" key="1">
    <citation type="journal article" date="2015" name="Nature">
        <title>Complex archaea that bridge the gap between prokaryotes and eukaryotes.</title>
        <authorList>
            <person name="Spang A."/>
            <person name="Saw J.H."/>
            <person name="Jorgensen S.L."/>
            <person name="Zaremba-Niedzwiedzka K."/>
            <person name="Martijn J."/>
            <person name="Lind A.E."/>
            <person name="van Eijk R."/>
            <person name="Schleper C."/>
            <person name="Guy L."/>
            <person name="Ettema T.J."/>
        </authorList>
    </citation>
    <scope>NUCLEOTIDE SEQUENCE</scope>
</reference>
<dbReference type="SMART" id="SM00852">
    <property type="entry name" value="MoCF_biosynth"/>
    <property type="match status" value="1"/>
</dbReference>
<dbReference type="InterPro" id="IPR036425">
    <property type="entry name" value="MoaB/Mog-like_dom_sf"/>
</dbReference>
<evidence type="ECO:0000259" key="1">
    <source>
        <dbReference type="SMART" id="SM00852"/>
    </source>
</evidence>
<dbReference type="Pfam" id="PF00994">
    <property type="entry name" value="MoCF_biosynth"/>
    <property type="match status" value="1"/>
</dbReference>
<dbReference type="AlphaFoldDB" id="A0A0F9RJI8"/>
<dbReference type="PANTHER" id="PTHR43232:SF2">
    <property type="entry name" value="MOLYBDENUM COFACTOR BIOSYNTHESIS PROTEIN B"/>
    <property type="match status" value="1"/>
</dbReference>
<comment type="caution">
    <text evidence="2">The sequence shown here is derived from an EMBL/GenBank/DDBJ whole genome shotgun (WGS) entry which is preliminary data.</text>
</comment>
<protein>
    <recommendedName>
        <fullName evidence="1">MoaB/Mog domain-containing protein</fullName>
    </recommendedName>
</protein>
<evidence type="ECO:0000313" key="2">
    <source>
        <dbReference type="EMBL" id="KKN17393.1"/>
    </source>
</evidence>